<dbReference type="PROSITE" id="PS00092">
    <property type="entry name" value="N6_MTASE"/>
    <property type="match status" value="1"/>
</dbReference>
<dbReference type="EMBL" id="MN739386">
    <property type="protein sequence ID" value="QHT02013.1"/>
    <property type="molecule type" value="Genomic_DNA"/>
</dbReference>
<evidence type="ECO:0000313" key="1">
    <source>
        <dbReference type="EMBL" id="QHT02013.1"/>
    </source>
</evidence>
<dbReference type="Gene3D" id="3.40.50.150">
    <property type="entry name" value="Vaccinia Virus protein VP39"/>
    <property type="match status" value="1"/>
</dbReference>
<organism evidence="1">
    <name type="scientific">viral metagenome</name>
    <dbReference type="NCBI Taxonomy" id="1070528"/>
    <lineage>
        <taxon>unclassified sequences</taxon>
        <taxon>metagenomes</taxon>
        <taxon>organismal metagenomes</taxon>
    </lineage>
</organism>
<dbReference type="SUPFAM" id="SSF53335">
    <property type="entry name" value="S-adenosyl-L-methionine-dependent methyltransferases"/>
    <property type="match status" value="1"/>
</dbReference>
<protein>
    <recommendedName>
        <fullName evidence="2">Methyltransferase</fullName>
    </recommendedName>
</protein>
<dbReference type="AlphaFoldDB" id="A0A6C0CCK8"/>
<name>A0A6C0CCK8_9ZZZZ</name>
<proteinExistence type="predicted"/>
<evidence type="ECO:0008006" key="2">
    <source>
        <dbReference type="Google" id="ProtNLM"/>
    </source>
</evidence>
<sequence length="289" mass="32559">MEISETQAQDTGKFRTNNKDQFYTHENVAKMCINLINKLVPHTSSYLWVEPSAGNGAFLHNIPSSFEKIGLDLDPKAPTIVKQDYLKWIPPHNKNIIVFGNPPFGRQSSLAKAFIIKSCEFADTIAFILPKSFIKPSMYNAFDLKFHLLHSVELEKNSFVINGATYDVPCVFQIWNKNTNNRKVEPKINPVGFIYVKPNAHYDIAFRRVGANAGKCYKNDGRTFSPQSHNFIKLDTANMCNIDNIVEKINNVTFPSNTLGPRSLSQSEANAVINVIIQALSFAIVDEKM</sequence>
<dbReference type="GO" id="GO:0008168">
    <property type="term" value="F:methyltransferase activity"/>
    <property type="evidence" value="ECO:0007669"/>
    <property type="project" value="InterPro"/>
</dbReference>
<dbReference type="GO" id="GO:0032259">
    <property type="term" value="P:methylation"/>
    <property type="evidence" value="ECO:0007669"/>
    <property type="project" value="InterPro"/>
</dbReference>
<accession>A0A6C0CCK8</accession>
<reference evidence="1" key="1">
    <citation type="journal article" date="2020" name="Nature">
        <title>Giant virus diversity and host interactions through global metagenomics.</title>
        <authorList>
            <person name="Schulz F."/>
            <person name="Roux S."/>
            <person name="Paez-Espino D."/>
            <person name="Jungbluth S."/>
            <person name="Walsh D.A."/>
            <person name="Denef V.J."/>
            <person name="McMahon K.D."/>
            <person name="Konstantinidis K.T."/>
            <person name="Eloe-Fadrosh E.A."/>
            <person name="Kyrpides N.C."/>
            <person name="Woyke T."/>
        </authorList>
    </citation>
    <scope>NUCLEOTIDE SEQUENCE</scope>
    <source>
        <strain evidence="1">GVMAG-M-3300020523-10</strain>
    </source>
</reference>
<dbReference type="InterPro" id="IPR029063">
    <property type="entry name" value="SAM-dependent_MTases_sf"/>
</dbReference>
<dbReference type="InterPro" id="IPR002052">
    <property type="entry name" value="DNA_methylase_N6_adenine_CS"/>
</dbReference>
<dbReference type="GO" id="GO:0003676">
    <property type="term" value="F:nucleic acid binding"/>
    <property type="evidence" value="ECO:0007669"/>
    <property type="project" value="InterPro"/>
</dbReference>